<sequence>MDPSTMWRLQEACQRNLVERQRIRKRLQHLTGKRSGELLCNDKNRHGQPDDWPCLTSFGTADARERMSAPAPQSGPKRARQRKLKHGCCVRDIRGELPPPELLVVGHQLPMHPLPMTAARSHHTSEHLQQQQQPQQPQQQQQQKQEEQQQPRTHTHALAHAHARSKSQSRNQQAASGGRAKAEPPYPNGFVYFLSRTCHPHQQCAQSQAEAQAHTRAQPQPQPPRQRQRLSEMHVRKHHLVLDARFMAELLDEILL</sequence>
<feature type="compositionally biased region" description="Low complexity" evidence="1">
    <location>
        <begin position="129"/>
        <end position="143"/>
    </location>
</feature>
<proteinExistence type="predicted"/>
<feature type="compositionally biased region" description="Low complexity" evidence="1">
    <location>
        <begin position="204"/>
        <end position="219"/>
    </location>
</feature>
<accession>A0AAU9G404</accession>
<gene>
    <name evidence="2" type="ORF">DMAD_01916</name>
</gene>
<feature type="region of interest" description="Disordered" evidence="1">
    <location>
        <begin position="204"/>
        <end position="231"/>
    </location>
</feature>
<feature type="region of interest" description="Disordered" evidence="1">
    <location>
        <begin position="37"/>
        <end position="84"/>
    </location>
</feature>
<keyword evidence="3" id="KW-1185">Reference proteome</keyword>
<reference evidence="2 3" key="1">
    <citation type="submission" date="2024-02" db="EMBL/GenBank/DDBJ databases">
        <title>A chromosome-level genome assembly of Drosophila madeirensis, a fruit fly species endemic to Madeira island.</title>
        <authorList>
            <person name="Tomihara K."/>
            <person name="Llopart A."/>
            <person name="Yamamoto D."/>
        </authorList>
    </citation>
    <scope>NUCLEOTIDE SEQUENCE [LARGE SCALE GENOMIC DNA]</scope>
    <source>
        <strain evidence="2 3">RF1</strain>
    </source>
</reference>
<organism evidence="2 3">
    <name type="scientific">Drosophila madeirensis</name>
    <name type="common">Fruit fly</name>
    <dbReference type="NCBI Taxonomy" id="30013"/>
    <lineage>
        <taxon>Eukaryota</taxon>
        <taxon>Metazoa</taxon>
        <taxon>Ecdysozoa</taxon>
        <taxon>Arthropoda</taxon>
        <taxon>Hexapoda</taxon>
        <taxon>Insecta</taxon>
        <taxon>Pterygota</taxon>
        <taxon>Neoptera</taxon>
        <taxon>Endopterygota</taxon>
        <taxon>Diptera</taxon>
        <taxon>Brachycera</taxon>
        <taxon>Muscomorpha</taxon>
        <taxon>Ephydroidea</taxon>
        <taxon>Drosophilidae</taxon>
        <taxon>Drosophila</taxon>
        <taxon>Sophophora</taxon>
    </lineage>
</organism>
<feature type="region of interest" description="Disordered" evidence="1">
    <location>
        <begin position="119"/>
        <end position="188"/>
    </location>
</feature>
<evidence type="ECO:0000313" key="3">
    <source>
        <dbReference type="Proteomes" id="UP001500889"/>
    </source>
</evidence>
<feature type="compositionally biased region" description="Basic and acidic residues" evidence="1">
    <location>
        <begin position="37"/>
        <end position="49"/>
    </location>
</feature>
<evidence type="ECO:0000313" key="2">
    <source>
        <dbReference type="EMBL" id="BFG02407.1"/>
    </source>
</evidence>
<dbReference type="AlphaFoldDB" id="A0AAU9G404"/>
<name>A0AAU9G404_DROMD</name>
<feature type="compositionally biased region" description="Basic residues" evidence="1">
    <location>
        <begin position="153"/>
        <end position="167"/>
    </location>
</feature>
<evidence type="ECO:0000256" key="1">
    <source>
        <dbReference type="SAM" id="MobiDB-lite"/>
    </source>
</evidence>
<dbReference type="Proteomes" id="UP001500889">
    <property type="component" value="Chromosome A"/>
</dbReference>
<dbReference type="EMBL" id="AP029266">
    <property type="protein sequence ID" value="BFG02407.1"/>
    <property type="molecule type" value="Genomic_DNA"/>
</dbReference>
<protein>
    <submittedName>
        <fullName evidence="2">Mushroom body large-type Kenyon cell-specific protein 1</fullName>
    </submittedName>
</protein>